<proteinExistence type="inferred from homology"/>
<keyword evidence="3 6" id="KW-0808">Transferase</keyword>
<evidence type="ECO:0000256" key="4">
    <source>
        <dbReference type="ARBA" id="ARBA00022898"/>
    </source>
</evidence>
<dbReference type="InterPro" id="IPR015424">
    <property type="entry name" value="PyrdxlP-dep_Trfase"/>
</dbReference>
<dbReference type="GO" id="GO:0003961">
    <property type="term" value="F:O-acetylhomoserine aminocarboxypropyltransferase activity"/>
    <property type="evidence" value="ECO:0007669"/>
    <property type="project" value="UniProtKB-EC"/>
</dbReference>
<evidence type="ECO:0000256" key="3">
    <source>
        <dbReference type="ARBA" id="ARBA00022679"/>
    </source>
</evidence>
<dbReference type="SUPFAM" id="SSF53383">
    <property type="entry name" value="PLP-dependent transferases"/>
    <property type="match status" value="1"/>
</dbReference>
<comment type="similarity">
    <text evidence="2 5">Belongs to the trans-sulfuration enzymes family.</text>
</comment>
<evidence type="ECO:0000313" key="6">
    <source>
        <dbReference type="EMBL" id="MYM36719.1"/>
    </source>
</evidence>
<dbReference type="PIRSF" id="PIRSF001434">
    <property type="entry name" value="CGS"/>
    <property type="match status" value="1"/>
</dbReference>
<gene>
    <name evidence="6" type="ORF">GTP38_20515</name>
</gene>
<reference evidence="6 7" key="1">
    <citation type="submission" date="2019-12" db="EMBL/GenBank/DDBJ databases">
        <title>Novel species isolated from a subtropical stream in China.</title>
        <authorList>
            <person name="Lu H."/>
        </authorList>
    </citation>
    <scope>NUCLEOTIDE SEQUENCE [LARGE SCALE GENOMIC DNA]</scope>
    <source>
        <strain evidence="6 7">FT94W</strain>
    </source>
</reference>
<protein>
    <submittedName>
        <fullName evidence="6">Bifunctional O-acetylhomoserine aminocarboxypropyltransferase/cysteine synthase</fullName>
        <ecNumber evidence="6">2.5.1.49</ecNumber>
    </submittedName>
</protein>
<comment type="cofactor">
    <cofactor evidence="1 5">
        <name>pyridoxal 5'-phosphate</name>
        <dbReference type="ChEBI" id="CHEBI:597326"/>
    </cofactor>
</comment>
<dbReference type="InterPro" id="IPR000277">
    <property type="entry name" value="Cys/Met-Metab_PyrdxlP-dep_enz"/>
</dbReference>
<dbReference type="PANTHER" id="PTHR43797:SF2">
    <property type="entry name" value="HOMOCYSTEINE_CYSTEINE SYNTHASE"/>
    <property type="match status" value="1"/>
</dbReference>
<evidence type="ECO:0000256" key="2">
    <source>
        <dbReference type="ARBA" id="ARBA00009077"/>
    </source>
</evidence>
<dbReference type="Pfam" id="PF01053">
    <property type="entry name" value="Cys_Met_Meta_PP"/>
    <property type="match status" value="1"/>
</dbReference>
<dbReference type="InterPro" id="IPR015421">
    <property type="entry name" value="PyrdxlP-dep_Trfase_major"/>
</dbReference>
<dbReference type="PANTHER" id="PTHR43797">
    <property type="entry name" value="HOMOCYSTEINE/CYSTEINE SYNTHASE"/>
    <property type="match status" value="1"/>
</dbReference>
<dbReference type="Gene3D" id="3.90.1150.10">
    <property type="entry name" value="Aspartate Aminotransferase, domain 1"/>
    <property type="match status" value="1"/>
</dbReference>
<keyword evidence="4 5" id="KW-0663">Pyridoxal phosphate</keyword>
<dbReference type="EC" id="2.5.1.49" evidence="6"/>
<dbReference type="InterPro" id="IPR015422">
    <property type="entry name" value="PyrdxlP-dep_Trfase_small"/>
</dbReference>
<dbReference type="RefSeq" id="WP_160992079.1">
    <property type="nucleotide sequence ID" value="NZ_WWCO01000017.1"/>
</dbReference>
<organism evidence="6 7">
    <name type="scientific">Duganella lactea</name>
    <dbReference type="NCBI Taxonomy" id="2692173"/>
    <lineage>
        <taxon>Bacteria</taxon>
        <taxon>Pseudomonadati</taxon>
        <taxon>Pseudomonadota</taxon>
        <taxon>Betaproteobacteria</taxon>
        <taxon>Burkholderiales</taxon>
        <taxon>Oxalobacteraceae</taxon>
        <taxon>Telluria group</taxon>
        <taxon>Duganella</taxon>
    </lineage>
</organism>
<name>A0ABW9VAR6_9BURK</name>
<accession>A0ABW9VAR6</accession>
<keyword evidence="7" id="KW-1185">Reference proteome</keyword>
<dbReference type="Proteomes" id="UP000449678">
    <property type="component" value="Unassembled WGS sequence"/>
</dbReference>
<evidence type="ECO:0000256" key="1">
    <source>
        <dbReference type="ARBA" id="ARBA00001933"/>
    </source>
</evidence>
<dbReference type="InterPro" id="IPR006235">
    <property type="entry name" value="OAc-hSer/O-AcSer_sulfhydrylase"/>
</dbReference>
<evidence type="ECO:0000256" key="5">
    <source>
        <dbReference type="RuleBase" id="RU362118"/>
    </source>
</evidence>
<evidence type="ECO:0000313" key="7">
    <source>
        <dbReference type="Proteomes" id="UP000449678"/>
    </source>
</evidence>
<dbReference type="Gene3D" id="3.40.640.10">
    <property type="entry name" value="Type I PLP-dependent aspartate aminotransferase-like (Major domain)"/>
    <property type="match status" value="1"/>
</dbReference>
<sequence length="363" mass="38328">MSSLKSPGFHTLSLHAGATLPDAGASAMLEERIAALEGGVGAVATASGELALHLAISSIASAGAHIVASRALHAGTCRLLASSLKRFGIQTTFVDPRNPDAWRAAIQPETRLLFAETLSGGGLEVLDIPAVAAIAHEHRLPLMVDATLTTPWLLQPIAHGADLVLHAAAMGGLLVDGGTFDWQAAHEHTGRYAELCEPCDFLPGVVFAEESTIGAFTLRARHENLAPISPHHAAAILHGLETLPLRMERHVANTRKIVALLATHPSVTALHYPELPSHPDHEVARRLLPKGCGPTLSFHLKGALRFTDALQVFSAAEDLGGARSQIIPPASDNDRLHLSIGLEDADDLLEDLSRALKLSQKGA</sequence>
<comment type="caution">
    <text evidence="6">The sequence shown here is derived from an EMBL/GenBank/DDBJ whole genome shotgun (WGS) entry which is preliminary data.</text>
</comment>
<dbReference type="EMBL" id="WWCO01000017">
    <property type="protein sequence ID" value="MYM36719.1"/>
    <property type="molecule type" value="Genomic_DNA"/>
</dbReference>